<dbReference type="HOGENOM" id="CLU_2302767_0_0_11"/>
<proteinExistence type="predicted"/>
<sequence length="100" mass="11264">MIDYNNVFGAGVVAAVSTAGTPHAATSAAAGQYRVAATGTRPWIGAILNYEVSPIFARWPRNRNHQDPWHSFWANSLPTWYRSFLKKDSHQTRKQMKRTC</sequence>
<organism evidence="1 2">
    <name type="scientific">Mycobacterium leprae (strain Br4923)</name>
    <dbReference type="NCBI Taxonomy" id="561304"/>
    <lineage>
        <taxon>Bacteria</taxon>
        <taxon>Bacillati</taxon>
        <taxon>Actinomycetota</taxon>
        <taxon>Actinomycetes</taxon>
        <taxon>Mycobacteriales</taxon>
        <taxon>Mycobacteriaceae</taxon>
        <taxon>Mycobacterium</taxon>
    </lineage>
</organism>
<evidence type="ECO:0000313" key="1">
    <source>
        <dbReference type="EMBL" id="CAR70732.1"/>
    </source>
</evidence>
<dbReference type="AlphaFoldDB" id="A0A0H3MPR5"/>
<dbReference type="KEGG" id="mlb:MLBr00638"/>
<dbReference type="EMBL" id="FM211192">
    <property type="protein sequence ID" value="CAR70732.1"/>
    <property type="molecule type" value="Genomic_DNA"/>
</dbReference>
<accession>A0A0H3MPR5</accession>
<protein>
    <submittedName>
        <fullName evidence="1">Secreted protein</fullName>
    </submittedName>
</protein>
<evidence type="ECO:0000313" key="2">
    <source>
        <dbReference type="Proteomes" id="UP000006900"/>
    </source>
</evidence>
<dbReference type="Proteomes" id="UP000006900">
    <property type="component" value="Chromosome"/>
</dbReference>
<reference evidence="1 2" key="1">
    <citation type="journal article" date="2009" name="Nat. Genet.">
        <title>Comparative genomic and phylogeographic analysis of Mycobacterium leprae.</title>
        <authorList>
            <person name="Monot M."/>
            <person name="Honore N."/>
            <person name="Garnier T."/>
            <person name="Zidane N."/>
            <person name="Sherafi D."/>
            <person name="Paniz-Mondolfi A."/>
            <person name="Matsuoka M."/>
            <person name="Taylor G.M."/>
            <person name="Donoghue H.D."/>
            <person name="Bouwman A."/>
            <person name="Mays S."/>
            <person name="Watson C."/>
            <person name="Lockwood D."/>
            <person name="Khamispour A."/>
            <person name="Dowlati Y."/>
            <person name="Jianping S."/>
            <person name="Rea T.H."/>
            <person name="Vera-Cabrera L."/>
            <person name="Stefani M.M."/>
            <person name="Banu S."/>
            <person name="Macdonald M."/>
            <person name="Sapkota B.R."/>
            <person name="Spencer J.S."/>
            <person name="Thomas J."/>
            <person name="Harshman K."/>
            <person name="Singh P."/>
            <person name="Busso P."/>
            <person name="Gattiker A."/>
            <person name="Rougemont J."/>
            <person name="Brennan P.J."/>
            <person name="Cole S.T."/>
        </authorList>
    </citation>
    <scope>NUCLEOTIDE SEQUENCE [LARGE SCALE GENOMIC DNA]</scope>
    <source>
        <strain evidence="2">Br4923</strain>
    </source>
</reference>
<name>A0A0H3MPR5_MYCLB</name>
<gene>
    <name evidence="1" type="ordered locus">MLBr00638</name>
</gene>